<evidence type="ECO:0000256" key="6">
    <source>
        <dbReference type="ARBA" id="ARBA00022777"/>
    </source>
</evidence>
<organism evidence="14 15">
    <name type="scientific">Saccharopolyspora halophila</name>
    <dbReference type="NCBI Taxonomy" id="405551"/>
    <lineage>
        <taxon>Bacteria</taxon>
        <taxon>Bacillati</taxon>
        <taxon>Actinomycetota</taxon>
        <taxon>Actinomycetes</taxon>
        <taxon>Pseudonocardiales</taxon>
        <taxon>Pseudonocardiaceae</taxon>
        <taxon>Saccharopolyspora</taxon>
    </lineage>
</organism>
<name>A0ABN3FRR1_9PSEU</name>
<feature type="coiled-coil region" evidence="9">
    <location>
        <begin position="157"/>
        <end position="184"/>
    </location>
</feature>
<proteinExistence type="predicted"/>
<keyword evidence="15" id="KW-1185">Reference proteome</keyword>
<evidence type="ECO:0000259" key="12">
    <source>
        <dbReference type="Pfam" id="PF02518"/>
    </source>
</evidence>
<dbReference type="SUPFAM" id="SSF55874">
    <property type="entry name" value="ATPase domain of HSP90 chaperone/DNA topoisomerase II/histidine kinase"/>
    <property type="match status" value="1"/>
</dbReference>
<feature type="region of interest" description="Disordered" evidence="10">
    <location>
        <begin position="366"/>
        <end position="400"/>
    </location>
</feature>
<reference evidence="14 15" key="1">
    <citation type="journal article" date="2019" name="Int. J. Syst. Evol. Microbiol.">
        <title>The Global Catalogue of Microorganisms (GCM) 10K type strain sequencing project: providing services to taxonomists for standard genome sequencing and annotation.</title>
        <authorList>
            <consortium name="The Broad Institute Genomics Platform"/>
            <consortium name="The Broad Institute Genome Sequencing Center for Infectious Disease"/>
            <person name="Wu L."/>
            <person name="Ma J."/>
        </authorList>
    </citation>
    <scope>NUCLEOTIDE SEQUENCE [LARGE SCALE GENOMIC DNA]</scope>
    <source>
        <strain evidence="14 15">JCM 16221</strain>
    </source>
</reference>
<gene>
    <name evidence="14" type="ORF">GCM10009854_10120</name>
</gene>
<keyword evidence="3" id="KW-0597">Phosphoprotein</keyword>
<evidence type="ECO:0000256" key="11">
    <source>
        <dbReference type="SAM" id="Phobius"/>
    </source>
</evidence>
<keyword evidence="9" id="KW-0175">Coiled coil</keyword>
<sequence>MNQQRSWLQWWGGSPRSLLFDLAVAAAPVAGEFYSHGGRLTDTSPIALACLVVGFCALLVRRRFPFPVAVIAALVGIPTGRSALGVTEIALYTVASRRGPRAVTWVAAGVQVTALLLTIAPPEALHASPGFGTSILLLAIGVPLLLGLWVFGRVSALADYRERAEQAERERELLAERAVTEERREIAREMHDVVAHRIGIVSRHAEALAANASDERSGELAETIRDTSVTAMSELHDMLRALRDDPEDEPAAAPALAGIPDLVDDAVRAGGNVRLDMPEPVPEVAPVVGRAAYRVVQESLTNAAKHAPHAAVRVEVTEDADGLVVTVTNRRSPRAHAVALPSSGFGLVGMRERVATADGKLRAEHTDDGGYRVRAVLPLHPDEELADPSDSGRDPEAGSD</sequence>
<dbReference type="InterPro" id="IPR003594">
    <property type="entry name" value="HATPase_dom"/>
</dbReference>
<dbReference type="CDD" id="cd16917">
    <property type="entry name" value="HATPase_UhpB-NarQ-NarX-like"/>
    <property type="match status" value="1"/>
</dbReference>
<dbReference type="GO" id="GO:0016301">
    <property type="term" value="F:kinase activity"/>
    <property type="evidence" value="ECO:0007669"/>
    <property type="project" value="UniProtKB-KW"/>
</dbReference>
<evidence type="ECO:0000256" key="9">
    <source>
        <dbReference type="SAM" id="Coils"/>
    </source>
</evidence>
<keyword evidence="6 14" id="KW-0418">Kinase</keyword>
<feature type="compositionally biased region" description="Basic and acidic residues" evidence="10">
    <location>
        <begin position="390"/>
        <end position="400"/>
    </location>
</feature>
<evidence type="ECO:0000313" key="15">
    <source>
        <dbReference type="Proteomes" id="UP001501218"/>
    </source>
</evidence>
<evidence type="ECO:0000256" key="7">
    <source>
        <dbReference type="ARBA" id="ARBA00022840"/>
    </source>
</evidence>
<dbReference type="Proteomes" id="UP001501218">
    <property type="component" value="Unassembled WGS sequence"/>
</dbReference>
<dbReference type="EC" id="2.7.13.3" evidence="2"/>
<accession>A0ABN3FRR1</accession>
<dbReference type="InterPro" id="IPR011712">
    <property type="entry name" value="Sig_transdc_His_kin_sub3_dim/P"/>
</dbReference>
<dbReference type="InterPro" id="IPR036890">
    <property type="entry name" value="HATPase_C_sf"/>
</dbReference>
<evidence type="ECO:0000256" key="1">
    <source>
        <dbReference type="ARBA" id="ARBA00000085"/>
    </source>
</evidence>
<evidence type="ECO:0000259" key="13">
    <source>
        <dbReference type="Pfam" id="PF07730"/>
    </source>
</evidence>
<evidence type="ECO:0000256" key="4">
    <source>
        <dbReference type="ARBA" id="ARBA00022679"/>
    </source>
</evidence>
<evidence type="ECO:0000256" key="5">
    <source>
        <dbReference type="ARBA" id="ARBA00022741"/>
    </source>
</evidence>
<keyword evidence="11" id="KW-0812">Transmembrane</keyword>
<evidence type="ECO:0000256" key="2">
    <source>
        <dbReference type="ARBA" id="ARBA00012438"/>
    </source>
</evidence>
<dbReference type="InterPro" id="IPR050482">
    <property type="entry name" value="Sensor_HK_TwoCompSys"/>
</dbReference>
<dbReference type="Gene3D" id="3.30.565.10">
    <property type="entry name" value="Histidine kinase-like ATPase, C-terminal domain"/>
    <property type="match status" value="1"/>
</dbReference>
<comment type="catalytic activity">
    <reaction evidence="1">
        <text>ATP + protein L-histidine = ADP + protein N-phospho-L-histidine.</text>
        <dbReference type="EC" id="2.7.13.3"/>
    </reaction>
</comment>
<keyword evidence="4" id="KW-0808">Transferase</keyword>
<dbReference type="EMBL" id="BAAARA010000002">
    <property type="protein sequence ID" value="GAA2336190.1"/>
    <property type="molecule type" value="Genomic_DNA"/>
</dbReference>
<dbReference type="Gene3D" id="1.20.5.1930">
    <property type="match status" value="1"/>
</dbReference>
<feature type="transmembrane region" description="Helical" evidence="11">
    <location>
        <begin position="46"/>
        <end position="64"/>
    </location>
</feature>
<keyword evidence="7" id="KW-0067">ATP-binding</keyword>
<evidence type="ECO:0000256" key="8">
    <source>
        <dbReference type="ARBA" id="ARBA00023012"/>
    </source>
</evidence>
<feature type="domain" description="Histidine kinase/HSP90-like ATPase" evidence="12">
    <location>
        <begin position="291"/>
        <end position="380"/>
    </location>
</feature>
<evidence type="ECO:0000256" key="10">
    <source>
        <dbReference type="SAM" id="MobiDB-lite"/>
    </source>
</evidence>
<evidence type="ECO:0000313" key="14">
    <source>
        <dbReference type="EMBL" id="GAA2336190.1"/>
    </source>
</evidence>
<keyword evidence="5" id="KW-0547">Nucleotide-binding</keyword>
<evidence type="ECO:0000256" key="3">
    <source>
        <dbReference type="ARBA" id="ARBA00022553"/>
    </source>
</evidence>
<feature type="transmembrane region" description="Helical" evidence="11">
    <location>
        <begin position="102"/>
        <end position="119"/>
    </location>
</feature>
<comment type="caution">
    <text evidence="14">The sequence shown here is derived from an EMBL/GenBank/DDBJ whole genome shotgun (WGS) entry which is preliminary data.</text>
</comment>
<dbReference type="Pfam" id="PF07730">
    <property type="entry name" value="HisKA_3"/>
    <property type="match status" value="1"/>
</dbReference>
<feature type="transmembrane region" description="Helical" evidence="11">
    <location>
        <begin position="131"/>
        <end position="151"/>
    </location>
</feature>
<protein>
    <recommendedName>
        <fullName evidence="2">histidine kinase</fullName>
        <ecNumber evidence="2">2.7.13.3</ecNumber>
    </recommendedName>
</protein>
<feature type="domain" description="Signal transduction histidine kinase subgroup 3 dimerisation and phosphoacceptor" evidence="13">
    <location>
        <begin position="182"/>
        <end position="245"/>
    </location>
</feature>
<dbReference type="Pfam" id="PF02518">
    <property type="entry name" value="HATPase_c"/>
    <property type="match status" value="1"/>
</dbReference>
<dbReference type="PANTHER" id="PTHR24421:SF10">
    <property type="entry name" value="NITRATE_NITRITE SENSOR PROTEIN NARQ"/>
    <property type="match status" value="1"/>
</dbReference>
<dbReference type="PANTHER" id="PTHR24421">
    <property type="entry name" value="NITRATE/NITRITE SENSOR PROTEIN NARX-RELATED"/>
    <property type="match status" value="1"/>
</dbReference>
<keyword evidence="8" id="KW-0902">Two-component regulatory system</keyword>
<keyword evidence="11" id="KW-1133">Transmembrane helix</keyword>
<keyword evidence="11" id="KW-0472">Membrane</keyword>